<dbReference type="GO" id="GO:0005741">
    <property type="term" value="C:mitochondrial outer membrane"/>
    <property type="evidence" value="ECO:0007669"/>
    <property type="project" value="UniProtKB-SubCell"/>
</dbReference>
<dbReference type="PROSITE" id="PS00901">
    <property type="entry name" value="CYS_SYNTHASE"/>
    <property type="match status" value="1"/>
</dbReference>
<protein>
    <recommendedName>
        <fullName evidence="3">cysteine synthase</fullName>
        <ecNumber evidence="3">2.5.1.47</ecNumber>
    </recommendedName>
    <alternativeName>
        <fullName evidence="11">Cysteine synthase-like protein</fullName>
    </alternativeName>
</protein>
<dbReference type="InterPro" id="IPR050214">
    <property type="entry name" value="Cys_Synth/Cystath_Beta-Synth"/>
</dbReference>
<comment type="caution">
    <text evidence="13">The sequence shown here is derived from an EMBL/GenBank/DDBJ whole genome shotgun (WGS) entry which is preliminary data.</text>
</comment>
<dbReference type="OrthoDB" id="10259545at2759"/>
<dbReference type="CDD" id="cd01561">
    <property type="entry name" value="CBS_like"/>
    <property type="match status" value="1"/>
</dbReference>
<keyword evidence="14" id="KW-1185">Reference proteome</keyword>
<evidence type="ECO:0000256" key="2">
    <source>
        <dbReference type="ARBA" id="ARBA00004572"/>
    </source>
</evidence>
<dbReference type="STRING" id="3076.A0A2P6TW01"/>
<dbReference type="FunFam" id="3.40.50.1100:FF:000096">
    <property type="entry name" value="Related to cysteine synthase"/>
    <property type="match status" value="1"/>
</dbReference>
<dbReference type="EMBL" id="LHPG02000005">
    <property type="protein sequence ID" value="PRW58238.1"/>
    <property type="molecule type" value="Genomic_DNA"/>
</dbReference>
<dbReference type="InterPro" id="IPR001216">
    <property type="entry name" value="P-phosphate_BS"/>
</dbReference>
<name>A0A2P6TW01_CHLSO</name>
<keyword evidence="8" id="KW-0496">Mitochondrion</keyword>
<keyword evidence="7" id="KW-1133">Transmembrane helix</keyword>
<comment type="cofactor">
    <cofactor evidence="1">
        <name>pyridoxal 5'-phosphate</name>
        <dbReference type="ChEBI" id="CHEBI:597326"/>
    </cofactor>
</comment>
<evidence type="ECO:0000256" key="11">
    <source>
        <dbReference type="ARBA" id="ARBA00078545"/>
    </source>
</evidence>
<evidence type="ECO:0000256" key="9">
    <source>
        <dbReference type="ARBA" id="ARBA00023136"/>
    </source>
</evidence>
<dbReference type="Gene3D" id="3.40.50.1100">
    <property type="match status" value="2"/>
</dbReference>
<organism evidence="13 14">
    <name type="scientific">Chlorella sorokiniana</name>
    <name type="common">Freshwater green alga</name>
    <dbReference type="NCBI Taxonomy" id="3076"/>
    <lineage>
        <taxon>Eukaryota</taxon>
        <taxon>Viridiplantae</taxon>
        <taxon>Chlorophyta</taxon>
        <taxon>core chlorophytes</taxon>
        <taxon>Trebouxiophyceae</taxon>
        <taxon>Chlorellales</taxon>
        <taxon>Chlorellaceae</taxon>
        <taxon>Chlorella clade</taxon>
        <taxon>Chlorella</taxon>
    </lineage>
</organism>
<evidence type="ECO:0000256" key="3">
    <source>
        <dbReference type="ARBA" id="ARBA00012681"/>
    </source>
</evidence>
<evidence type="ECO:0000313" key="13">
    <source>
        <dbReference type="EMBL" id="PRW58238.1"/>
    </source>
</evidence>
<sequence>MRVLEQGLLALAAGGGLGLLYKLCATDRHLTLNVLNELLGLLGAWLRGEQYHGQHHLRGASSSLRPVGEGLADLIGNTPLIQLASLSEQTGCQILAKAEFLNPGGSVKDRVALEIIQEALAEGRLRPGGLVTEGTVGSTGVSLAMCAAAFGCHAFIAMPDDAAIEKAQMLQALGAEVQRLRPVSISHPDHFVNVARRRAAEQPNAVFADQFETVANFRAHLKTGQEIWEQTGGHVDAFVSGAGTGGTIAGVGCYLKQRRPAVRVFLIDPPGSGLYNKVTRGVMYTREEAEGKRLKHPFDTITEGIGINRLTANFARAQVDGAFKGTDREAVEMAAYLLRNEGLFVGSSAAMNCVGAVKAARALGPGHTIVTVLCDGGHRHMSKFHSPAYLAEYGLTPAATGRGLEFVA</sequence>
<dbReference type="Pfam" id="PF00291">
    <property type="entry name" value="PALP"/>
    <property type="match status" value="1"/>
</dbReference>
<evidence type="ECO:0000313" key="14">
    <source>
        <dbReference type="Proteomes" id="UP000239899"/>
    </source>
</evidence>
<evidence type="ECO:0000259" key="12">
    <source>
        <dbReference type="Pfam" id="PF00291"/>
    </source>
</evidence>
<keyword evidence="4" id="KW-0808">Transferase</keyword>
<dbReference type="Proteomes" id="UP000239899">
    <property type="component" value="Unassembled WGS sequence"/>
</dbReference>
<evidence type="ECO:0000256" key="6">
    <source>
        <dbReference type="ARBA" id="ARBA00022787"/>
    </source>
</evidence>
<keyword evidence="6" id="KW-1000">Mitochondrion outer membrane</keyword>
<comment type="subcellular location">
    <subcellularLocation>
        <location evidence="2">Mitochondrion outer membrane</location>
        <topology evidence="2">Single-pass membrane protein</topology>
    </subcellularLocation>
</comment>
<dbReference type="SUPFAM" id="SSF53686">
    <property type="entry name" value="Tryptophan synthase beta subunit-like PLP-dependent enzymes"/>
    <property type="match status" value="1"/>
</dbReference>
<keyword evidence="9" id="KW-0472">Membrane</keyword>
<reference evidence="13 14" key="1">
    <citation type="journal article" date="2018" name="Plant J.">
        <title>Genome sequences of Chlorella sorokiniana UTEX 1602 and Micractinium conductrix SAG 241.80: implications to maltose excretion by a green alga.</title>
        <authorList>
            <person name="Arriola M.B."/>
            <person name="Velmurugan N."/>
            <person name="Zhang Y."/>
            <person name="Plunkett M.H."/>
            <person name="Hondzo H."/>
            <person name="Barney B.M."/>
        </authorList>
    </citation>
    <scope>NUCLEOTIDE SEQUENCE [LARGE SCALE GENOMIC DNA]</scope>
    <source>
        <strain evidence="14">UTEX 1602</strain>
    </source>
</reference>
<proteinExistence type="predicted"/>
<evidence type="ECO:0000256" key="10">
    <source>
        <dbReference type="ARBA" id="ARBA00047931"/>
    </source>
</evidence>
<evidence type="ECO:0000256" key="4">
    <source>
        <dbReference type="ARBA" id="ARBA00022679"/>
    </source>
</evidence>
<comment type="catalytic activity">
    <reaction evidence="10">
        <text>O-acetyl-L-serine + hydrogen sulfide = L-cysteine + acetate</text>
        <dbReference type="Rhea" id="RHEA:14829"/>
        <dbReference type="ChEBI" id="CHEBI:29919"/>
        <dbReference type="ChEBI" id="CHEBI:30089"/>
        <dbReference type="ChEBI" id="CHEBI:35235"/>
        <dbReference type="ChEBI" id="CHEBI:58340"/>
        <dbReference type="EC" id="2.5.1.47"/>
    </reaction>
</comment>
<dbReference type="EC" id="2.5.1.47" evidence="3"/>
<dbReference type="InterPro" id="IPR036052">
    <property type="entry name" value="TrpB-like_PALP_sf"/>
</dbReference>
<dbReference type="PANTHER" id="PTHR10314">
    <property type="entry name" value="CYSTATHIONINE BETA-SYNTHASE"/>
    <property type="match status" value="1"/>
</dbReference>
<evidence type="ECO:0000256" key="7">
    <source>
        <dbReference type="ARBA" id="ARBA00022989"/>
    </source>
</evidence>
<dbReference type="GO" id="GO:0004124">
    <property type="term" value="F:cysteine synthase activity"/>
    <property type="evidence" value="ECO:0007669"/>
    <property type="project" value="UniProtKB-EC"/>
</dbReference>
<evidence type="ECO:0000256" key="1">
    <source>
        <dbReference type="ARBA" id="ARBA00001933"/>
    </source>
</evidence>
<keyword evidence="5" id="KW-0812">Transmembrane</keyword>
<gene>
    <name evidence="13" type="ORF">C2E21_2816</name>
</gene>
<evidence type="ECO:0000256" key="8">
    <source>
        <dbReference type="ARBA" id="ARBA00023128"/>
    </source>
</evidence>
<dbReference type="AlphaFoldDB" id="A0A2P6TW01"/>
<evidence type="ECO:0000256" key="5">
    <source>
        <dbReference type="ARBA" id="ARBA00022692"/>
    </source>
</evidence>
<dbReference type="InterPro" id="IPR001926">
    <property type="entry name" value="TrpB-like_PALP"/>
</dbReference>
<accession>A0A2P6TW01</accession>
<feature type="domain" description="Tryptophan synthase beta chain-like PALP" evidence="12">
    <location>
        <begin position="73"/>
        <end position="375"/>
    </location>
</feature>
<dbReference type="GO" id="GO:0006535">
    <property type="term" value="P:cysteine biosynthetic process from serine"/>
    <property type="evidence" value="ECO:0007669"/>
    <property type="project" value="InterPro"/>
</dbReference>